<name>A0A1V9G3Y6_9BACT</name>
<dbReference type="OrthoDB" id="626307at2"/>
<dbReference type="EMBL" id="LVYD01000024">
    <property type="protein sequence ID" value="OQP65341.1"/>
    <property type="molecule type" value="Genomic_DNA"/>
</dbReference>
<dbReference type="Pfam" id="PF18962">
    <property type="entry name" value="Por_Secre_tail"/>
    <property type="match status" value="1"/>
</dbReference>
<evidence type="ECO:0000313" key="3">
    <source>
        <dbReference type="EMBL" id="OQP65341.1"/>
    </source>
</evidence>
<gene>
    <name evidence="3" type="ORF">A3860_16880</name>
</gene>
<feature type="signal peptide" evidence="1">
    <location>
        <begin position="1"/>
        <end position="19"/>
    </location>
</feature>
<dbReference type="STRING" id="1703345.A3860_16880"/>
<dbReference type="RefSeq" id="WP_081146109.1">
    <property type="nucleotide sequence ID" value="NZ_LVYD01000024.1"/>
</dbReference>
<dbReference type="NCBIfam" id="TIGR04183">
    <property type="entry name" value="Por_Secre_tail"/>
    <property type="match status" value="1"/>
</dbReference>
<reference evidence="3 4" key="1">
    <citation type="submission" date="2016-03" db="EMBL/GenBank/DDBJ databases">
        <title>Niastella vici sp. nov., isolated from farmland soil.</title>
        <authorList>
            <person name="Chen L."/>
            <person name="Wang D."/>
            <person name="Yang S."/>
            <person name="Wang G."/>
        </authorList>
    </citation>
    <scope>NUCLEOTIDE SEQUENCE [LARGE SCALE GENOMIC DNA]</scope>
    <source>
        <strain evidence="3 4">DJ57</strain>
    </source>
</reference>
<evidence type="ECO:0000256" key="1">
    <source>
        <dbReference type="SAM" id="SignalP"/>
    </source>
</evidence>
<accession>A0A1V9G3Y6</accession>
<feature type="chain" id="PRO_5013093927" description="Secretion system C-terminal sorting domain-containing protein" evidence="1">
    <location>
        <begin position="20"/>
        <end position="491"/>
    </location>
</feature>
<sequence>MKRFLLFALFVAVTSIAQAQLEEDFDPEPTGWILDKGAKITPLNGNAIVLTSGAGDNVPSIIGTPSVNKTSNKVKVCLDIWAYETNMNYQIPFPCNPTYMDVLFVYSSVSTFQDAKDPANVIARIDNYVLAQNGGSNCFTFDFPAAVTASDFKVVLSFHADCGQGGFKYVIDNVSISGVALICGGSNCPPVALNDQFNRSNLAETSFSGALFGSNLDYPSGFTVDATGTDNDENDNYNNLQWSVLTQPANGTVTVNSDGTFTITRNSISVTQLIFTYRLSDNGPDNSFATTADNMYDDATVTVNWPPAAPLPVSLVNYTGSRSGNNVTLQWTTTFESNNTGFEIQRSIGNSAYEKVGFVATKADNGNSSTQLAYQFREENLARGNSWYRLVQIDKDGTRTVMPVKGVRGLEELSKVTVYPNPGKSGNMNVLFGSSAIRDIIITDMGGRILKQWNNYHDDNMVIGGLRTGMYMLIITNKATTERLAQKIVVL</sequence>
<proteinExistence type="predicted"/>
<protein>
    <recommendedName>
        <fullName evidence="2">Secretion system C-terminal sorting domain-containing protein</fullName>
    </recommendedName>
</protein>
<feature type="domain" description="Secretion system C-terminal sorting" evidence="2">
    <location>
        <begin position="418"/>
        <end position="489"/>
    </location>
</feature>
<evidence type="ECO:0000259" key="2">
    <source>
        <dbReference type="Pfam" id="PF18962"/>
    </source>
</evidence>
<comment type="caution">
    <text evidence="3">The sequence shown here is derived from an EMBL/GenBank/DDBJ whole genome shotgun (WGS) entry which is preliminary data.</text>
</comment>
<organism evidence="3 4">
    <name type="scientific">Niastella vici</name>
    <dbReference type="NCBI Taxonomy" id="1703345"/>
    <lineage>
        <taxon>Bacteria</taxon>
        <taxon>Pseudomonadati</taxon>
        <taxon>Bacteroidota</taxon>
        <taxon>Chitinophagia</taxon>
        <taxon>Chitinophagales</taxon>
        <taxon>Chitinophagaceae</taxon>
        <taxon>Niastella</taxon>
    </lineage>
</organism>
<keyword evidence="1" id="KW-0732">Signal</keyword>
<dbReference type="Proteomes" id="UP000192796">
    <property type="component" value="Unassembled WGS sequence"/>
</dbReference>
<dbReference type="AlphaFoldDB" id="A0A1V9G3Y6"/>
<dbReference type="InterPro" id="IPR026444">
    <property type="entry name" value="Secre_tail"/>
</dbReference>
<evidence type="ECO:0000313" key="4">
    <source>
        <dbReference type="Proteomes" id="UP000192796"/>
    </source>
</evidence>
<keyword evidence="4" id="KW-1185">Reference proteome</keyword>